<dbReference type="PROSITE" id="PS01081">
    <property type="entry name" value="HTH_TETR_1"/>
    <property type="match status" value="1"/>
</dbReference>
<keyword evidence="1" id="KW-0805">Transcription regulation</keyword>
<feature type="DNA-binding region" description="H-T-H motif" evidence="4">
    <location>
        <begin position="216"/>
        <end position="235"/>
    </location>
</feature>
<dbReference type="OrthoDB" id="3237195at2"/>
<dbReference type="PANTHER" id="PTHR30055:SF234">
    <property type="entry name" value="HTH-TYPE TRANSCRIPTIONAL REGULATOR BETI"/>
    <property type="match status" value="1"/>
</dbReference>
<sequence>MPARRRHEGRAVRPLQLEEGARGGPGGGARPGLGAGAGTAPARPPQPAPGAGGPRVRGRARGGAAAAVPVPGVRRGRRAAGRAVAFDGARPAARRGGPRRAARGRRPAGVDRGDRLRAGRRAPRGDGGGRGRRGGAGPGPGLALVAARNRAARGVGSVATRSSSLTSGARITTLGYRERRSGGTPVNDPARGARTRAALVAASIELFDRHGYEATSLEAVCRHVSVTKGALYRHFPSKQALAVAVVEEYFDRWHEVRAELEEGGAGPMRVLVALTERMGLLVREDRTVRVGVRLLYTSELFDLVAGVHFACLSAVVRDLLVRAAAAGEVVPGTDVPEEADGFTAAVIGAQAMSVVAARGGRPAAPWRRRLARLATPQALAPSAPDTARRSGGSGHGAILTEPAERG</sequence>
<evidence type="ECO:0000256" key="2">
    <source>
        <dbReference type="ARBA" id="ARBA00023125"/>
    </source>
</evidence>
<dbReference type="SUPFAM" id="SSF48498">
    <property type="entry name" value="Tetracyclin repressor-like, C-terminal domain"/>
    <property type="match status" value="1"/>
</dbReference>
<dbReference type="GO" id="GO:0000976">
    <property type="term" value="F:transcription cis-regulatory region binding"/>
    <property type="evidence" value="ECO:0007669"/>
    <property type="project" value="TreeGrafter"/>
</dbReference>
<evidence type="ECO:0000313" key="8">
    <source>
        <dbReference type="Proteomes" id="UP000325787"/>
    </source>
</evidence>
<dbReference type="InterPro" id="IPR050109">
    <property type="entry name" value="HTH-type_TetR-like_transc_reg"/>
</dbReference>
<dbReference type="PANTHER" id="PTHR30055">
    <property type="entry name" value="HTH-TYPE TRANSCRIPTIONAL REGULATOR RUTR"/>
    <property type="match status" value="1"/>
</dbReference>
<feature type="compositionally biased region" description="Basic and acidic residues" evidence="5">
    <location>
        <begin position="108"/>
        <end position="129"/>
    </location>
</feature>
<organism evidence="7 8">
    <name type="scientific">Saccharothrix syringae</name>
    <name type="common">Nocardiopsis syringae</name>
    <dbReference type="NCBI Taxonomy" id="103733"/>
    <lineage>
        <taxon>Bacteria</taxon>
        <taxon>Bacillati</taxon>
        <taxon>Actinomycetota</taxon>
        <taxon>Actinomycetes</taxon>
        <taxon>Pseudonocardiales</taxon>
        <taxon>Pseudonocardiaceae</taxon>
        <taxon>Saccharothrix</taxon>
    </lineage>
</organism>
<evidence type="ECO:0000313" key="7">
    <source>
        <dbReference type="EMBL" id="QFZ18125.1"/>
    </source>
</evidence>
<feature type="region of interest" description="Disordered" evidence="5">
    <location>
        <begin position="375"/>
        <end position="406"/>
    </location>
</feature>
<keyword evidence="8" id="KW-1185">Reference proteome</keyword>
<feature type="compositionally biased region" description="Basic residues" evidence="5">
    <location>
        <begin position="92"/>
        <end position="106"/>
    </location>
</feature>
<feature type="domain" description="HTH tetR-type" evidence="6">
    <location>
        <begin position="193"/>
        <end position="253"/>
    </location>
</feature>
<keyword evidence="3" id="KW-0804">Transcription</keyword>
<dbReference type="EMBL" id="CP034550">
    <property type="protein sequence ID" value="QFZ18125.1"/>
    <property type="molecule type" value="Genomic_DNA"/>
</dbReference>
<feature type="compositionally biased region" description="Low complexity" evidence="5">
    <location>
        <begin position="81"/>
        <end position="91"/>
    </location>
</feature>
<dbReference type="Pfam" id="PF00440">
    <property type="entry name" value="TetR_N"/>
    <property type="match status" value="1"/>
</dbReference>
<keyword evidence="2 4" id="KW-0238">DNA-binding</keyword>
<evidence type="ECO:0000256" key="4">
    <source>
        <dbReference type="PROSITE-ProRule" id="PRU00335"/>
    </source>
</evidence>
<protein>
    <submittedName>
        <fullName evidence="7">TetR/AcrR family transcriptional regulator</fullName>
    </submittedName>
</protein>
<dbReference type="PRINTS" id="PR00455">
    <property type="entry name" value="HTHTETR"/>
</dbReference>
<dbReference type="GO" id="GO:0003700">
    <property type="term" value="F:DNA-binding transcription factor activity"/>
    <property type="evidence" value="ECO:0007669"/>
    <property type="project" value="TreeGrafter"/>
</dbReference>
<feature type="region of interest" description="Disordered" evidence="5">
    <location>
        <begin position="1"/>
        <end position="141"/>
    </location>
</feature>
<dbReference type="InterPro" id="IPR001647">
    <property type="entry name" value="HTH_TetR"/>
</dbReference>
<dbReference type="SUPFAM" id="SSF46689">
    <property type="entry name" value="Homeodomain-like"/>
    <property type="match status" value="1"/>
</dbReference>
<dbReference type="KEGG" id="ssyi:EKG83_12105"/>
<evidence type="ECO:0000259" key="6">
    <source>
        <dbReference type="PROSITE" id="PS50977"/>
    </source>
</evidence>
<reference evidence="8" key="1">
    <citation type="journal article" date="2021" name="Curr. Microbiol.">
        <title>Complete genome of nocamycin-producing strain Saccharothrix syringae NRRL B-16468 reveals the biosynthetic potential for secondary metabolites.</title>
        <authorList>
            <person name="Mo X."/>
            <person name="Yang S."/>
        </authorList>
    </citation>
    <scope>NUCLEOTIDE SEQUENCE [LARGE SCALE GENOMIC DNA]</scope>
    <source>
        <strain evidence="8">ATCC 51364 / DSM 43886 / JCM 6844 / KCTC 9398 / NBRC 14523 / NRRL B-16468 / INA 2240</strain>
    </source>
</reference>
<evidence type="ECO:0000256" key="3">
    <source>
        <dbReference type="ARBA" id="ARBA00023163"/>
    </source>
</evidence>
<accession>A0A5Q0GWS9</accession>
<evidence type="ECO:0000256" key="1">
    <source>
        <dbReference type="ARBA" id="ARBA00023015"/>
    </source>
</evidence>
<dbReference type="InterPro" id="IPR036271">
    <property type="entry name" value="Tet_transcr_reg_TetR-rel_C_sf"/>
</dbReference>
<proteinExistence type="predicted"/>
<dbReference type="Proteomes" id="UP000325787">
    <property type="component" value="Chromosome"/>
</dbReference>
<evidence type="ECO:0000256" key="5">
    <source>
        <dbReference type="SAM" id="MobiDB-lite"/>
    </source>
</evidence>
<feature type="compositionally biased region" description="Low complexity" evidence="5">
    <location>
        <begin position="62"/>
        <end position="73"/>
    </location>
</feature>
<dbReference type="AlphaFoldDB" id="A0A5Q0GWS9"/>
<gene>
    <name evidence="7" type="ORF">EKG83_12105</name>
</gene>
<dbReference type="InterPro" id="IPR023772">
    <property type="entry name" value="DNA-bd_HTH_TetR-type_CS"/>
</dbReference>
<feature type="compositionally biased region" description="Gly residues" evidence="5">
    <location>
        <begin position="22"/>
        <end position="37"/>
    </location>
</feature>
<dbReference type="Gene3D" id="1.10.357.10">
    <property type="entry name" value="Tetracycline Repressor, domain 2"/>
    <property type="match status" value="1"/>
</dbReference>
<dbReference type="InterPro" id="IPR009057">
    <property type="entry name" value="Homeodomain-like_sf"/>
</dbReference>
<dbReference type="PROSITE" id="PS50977">
    <property type="entry name" value="HTH_TETR_2"/>
    <property type="match status" value="1"/>
</dbReference>
<name>A0A5Q0GWS9_SACSY</name>